<sequence>MKIQLTCWLVGWLVSGLSHNSTNDLIQELDVVLSFTIEGLYPGVEYFVVCAGWIPGQFWVDIEDHWSTQQTFTTLADTAAQLHETGIASFQLTVYAVCSDGSIKQIYTSALRTSEFELGYTAQIDHWIAACQPGISLQLSEAVDFIYQGDIVTASANAYVQWESAIVTAYLKFTVLALAWWEEQLSSNMAAHQVLGQIVDIGFSYPLFSDGEVPGYPANADVSASYMILSRPAACTDFPEPVASFRVWVRGGGSSLPPLHNSTGVTLPTGYEELRRLRLLVLDVGAKLNFNIKVSQTTFDWNDATWRSKQDHQVDWLGVVLELYRTSTGHILHVMGSYNFTASGFAQKAIFVQDGEDPNSAFFAIQAAMAGRSAGLSPDEDEDFQDCVSAHSEGQDELDAWLDAASAASQGLSYTAGDISLDSDVDPAEALDGLGELRSFTRPPAANAPISVIFLVDLSDSMKTRDIRGREELRRIDAVVDVLKSFIVQQRTAGAVTDLYSVITLSNSNYEVKFLRHSGSEAVAELGRGSFEPSGAVRYQKIVTALEEVAVPGQVCRAIFMSDGCTGSLSPHVLPNFQALFASNPHVVLHCIGFGPKDFSIIQQLAQIGRGSFSCASLDIENLVNTFSSLSKTVTETRNTVHHHDREMRRVAFESSHRFKVAPPSDKSVRRRPAMRFTYTLHEGDLRIRSRHKCVIQLHTNPFMQGGMRLVYRCRDADIPTEMVAKLSRYVEHDNSWDFVKEFVKNTAQTRLLTQEFHHAVWWAWAYNWEPKRLVSCAQTWVYDVCATRPYPQVLCVAEPFLKGSERGFTKWINNRGEILIPPSSTEYSMAVEAFAHFSLDFSRGNLMVADLQGVLLPGDGKSRRVHLTDPQILSLEQEFGAADLGSAAMQKFRSLHVCNSLCRRLHLSSLDAMPRAPRTRKAILTARRGPSLPTAPPPLPPKPVVPAKPERGRSPVRRQAGSEHGLRSDETLKAQELLLCECRTKAKRLLFVGECTHLFTVAAARLVALWLRSEHPRLEWCTTELSWPTSEIEDEIGAFCLPG</sequence>
<keyword evidence="5" id="KW-0067">ATP-binding</keyword>
<dbReference type="InterPro" id="IPR002035">
    <property type="entry name" value="VWF_A"/>
</dbReference>
<dbReference type="EMBL" id="LSRX01000069">
    <property type="protein sequence ID" value="OLQ10935.1"/>
    <property type="molecule type" value="Genomic_DNA"/>
</dbReference>
<feature type="signal peptide" evidence="7">
    <location>
        <begin position="1"/>
        <end position="18"/>
    </location>
</feature>
<dbReference type="Pfam" id="PF02816">
    <property type="entry name" value="Alpha_kinase"/>
    <property type="match status" value="1"/>
</dbReference>
<reference evidence="9 10" key="1">
    <citation type="submission" date="2016-02" db="EMBL/GenBank/DDBJ databases">
        <title>Genome analysis of coral dinoflagellate symbionts highlights evolutionary adaptations to a symbiotic lifestyle.</title>
        <authorList>
            <person name="Aranda M."/>
            <person name="Li Y."/>
            <person name="Liew Y.J."/>
            <person name="Baumgarten S."/>
            <person name="Simakov O."/>
            <person name="Wilson M."/>
            <person name="Piel J."/>
            <person name="Ashoor H."/>
            <person name="Bougouffa S."/>
            <person name="Bajic V.B."/>
            <person name="Ryu T."/>
            <person name="Ravasi T."/>
            <person name="Bayer T."/>
            <person name="Micklem G."/>
            <person name="Kim H."/>
            <person name="Bhak J."/>
            <person name="Lajeunesse T.C."/>
            <person name="Voolstra C.R."/>
        </authorList>
    </citation>
    <scope>NUCLEOTIDE SEQUENCE [LARGE SCALE GENOMIC DNA]</scope>
    <source>
        <strain evidence="9 10">CCMP2467</strain>
    </source>
</reference>
<evidence type="ECO:0000256" key="7">
    <source>
        <dbReference type="SAM" id="SignalP"/>
    </source>
</evidence>
<keyword evidence="10" id="KW-1185">Reference proteome</keyword>
<evidence type="ECO:0000313" key="10">
    <source>
        <dbReference type="Proteomes" id="UP000186817"/>
    </source>
</evidence>
<gene>
    <name evidence="9" type="primary">mhkC</name>
    <name evidence="9" type="ORF">AK812_SmicGene5333</name>
</gene>
<keyword evidence="2" id="KW-0808">Transferase</keyword>
<dbReference type="InterPro" id="IPR036465">
    <property type="entry name" value="vWFA_dom_sf"/>
</dbReference>
<evidence type="ECO:0000256" key="5">
    <source>
        <dbReference type="ARBA" id="ARBA00022840"/>
    </source>
</evidence>
<dbReference type="CDD" id="cd04515">
    <property type="entry name" value="Alpha_kinase"/>
    <property type="match status" value="1"/>
</dbReference>
<dbReference type="PROSITE" id="PS51158">
    <property type="entry name" value="ALPHA_KINASE"/>
    <property type="match status" value="1"/>
</dbReference>
<dbReference type="GO" id="GO:0004674">
    <property type="term" value="F:protein serine/threonine kinase activity"/>
    <property type="evidence" value="ECO:0007669"/>
    <property type="project" value="UniProtKB-KW"/>
</dbReference>
<keyword evidence="1" id="KW-0723">Serine/threonine-protein kinase</keyword>
<name>A0A1Q9EU32_SYMMI</name>
<keyword evidence="7" id="KW-0732">Signal</keyword>
<evidence type="ECO:0000256" key="1">
    <source>
        <dbReference type="ARBA" id="ARBA00022527"/>
    </source>
</evidence>
<dbReference type="InterPro" id="IPR051852">
    <property type="entry name" value="Alpha-type_PK"/>
</dbReference>
<dbReference type="OrthoDB" id="422970at2759"/>
<evidence type="ECO:0000259" key="8">
    <source>
        <dbReference type="PROSITE" id="PS51158"/>
    </source>
</evidence>
<dbReference type="SUPFAM" id="SSF56112">
    <property type="entry name" value="Protein kinase-like (PK-like)"/>
    <property type="match status" value="1"/>
</dbReference>
<dbReference type="Gene3D" id="3.40.50.410">
    <property type="entry name" value="von Willebrand factor, type A domain"/>
    <property type="match status" value="1"/>
</dbReference>
<dbReference type="PANTHER" id="PTHR45992">
    <property type="entry name" value="EUKARYOTIC ELONGATION FACTOR 2 KINASE-RELATED"/>
    <property type="match status" value="1"/>
</dbReference>
<feature type="domain" description="Alpha-type protein kinase" evidence="8">
    <location>
        <begin position="671"/>
        <end position="911"/>
    </location>
</feature>
<dbReference type="InterPro" id="IPR011009">
    <property type="entry name" value="Kinase-like_dom_sf"/>
</dbReference>
<feature type="region of interest" description="Disordered" evidence="6">
    <location>
        <begin position="927"/>
        <end position="968"/>
    </location>
</feature>
<dbReference type="SMART" id="SM00327">
    <property type="entry name" value="VWA"/>
    <property type="match status" value="1"/>
</dbReference>
<dbReference type="Gene3D" id="3.20.200.10">
    <property type="entry name" value="MHCK/EF2 kinase"/>
    <property type="match status" value="1"/>
</dbReference>
<comment type="caution">
    <text evidence="9">The sequence shown here is derived from an EMBL/GenBank/DDBJ whole genome shotgun (WGS) entry which is preliminary data.</text>
</comment>
<keyword evidence="3" id="KW-0547">Nucleotide-binding</keyword>
<feature type="compositionally biased region" description="Pro residues" evidence="6">
    <location>
        <begin position="934"/>
        <end position="947"/>
    </location>
</feature>
<dbReference type="AlphaFoldDB" id="A0A1Q9EU32"/>
<protein>
    <submittedName>
        <fullName evidence="9">Myosin heavy chain kinase C</fullName>
    </submittedName>
</protein>
<dbReference type="InterPro" id="IPR004166">
    <property type="entry name" value="a-kinase_dom"/>
</dbReference>
<feature type="chain" id="PRO_5012367360" evidence="7">
    <location>
        <begin position="19"/>
        <end position="1044"/>
    </location>
</feature>
<dbReference type="Proteomes" id="UP000186817">
    <property type="component" value="Unassembled WGS sequence"/>
</dbReference>
<accession>A0A1Q9EU32</accession>
<evidence type="ECO:0000256" key="4">
    <source>
        <dbReference type="ARBA" id="ARBA00022777"/>
    </source>
</evidence>
<evidence type="ECO:0000256" key="2">
    <source>
        <dbReference type="ARBA" id="ARBA00022679"/>
    </source>
</evidence>
<dbReference type="GO" id="GO:0005524">
    <property type="term" value="F:ATP binding"/>
    <property type="evidence" value="ECO:0007669"/>
    <property type="project" value="UniProtKB-KW"/>
</dbReference>
<evidence type="ECO:0000313" key="9">
    <source>
        <dbReference type="EMBL" id="OLQ10935.1"/>
    </source>
</evidence>
<evidence type="ECO:0000256" key="3">
    <source>
        <dbReference type="ARBA" id="ARBA00022741"/>
    </source>
</evidence>
<evidence type="ECO:0000256" key="6">
    <source>
        <dbReference type="SAM" id="MobiDB-lite"/>
    </source>
</evidence>
<organism evidence="9 10">
    <name type="scientific">Symbiodinium microadriaticum</name>
    <name type="common">Dinoflagellate</name>
    <name type="synonym">Zooxanthella microadriatica</name>
    <dbReference type="NCBI Taxonomy" id="2951"/>
    <lineage>
        <taxon>Eukaryota</taxon>
        <taxon>Sar</taxon>
        <taxon>Alveolata</taxon>
        <taxon>Dinophyceae</taxon>
        <taxon>Suessiales</taxon>
        <taxon>Symbiodiniaceae</taxon>
        <taxon>Symbiodinium</taxon>
    </lineage>
</organism>
<dbReference type="SUPFAM" id="SSF53300">
    <property type="entry name" value="vWA-like"/>
    <property type="match status" value="1"/>
</dbReference>
<proteinExistence type="predicted"/>
<dbReference type="SMART" id="SM00811">
    <property type="entry name" value="Alpha_kinase"/>
    <property type="match status" value="1"/>
</dbReference>
<keyword evidence="4 9" id="KW-0418">Kinase</keyword>
<dbReference type="CDD" id="cd00198">
    <property type="entry name" value="vWFA"/>
    <property type="match status" value="1"/>
</dbReference>